<dbReference type="AlphaFoldDB" id="Q3MH81"/>
<dbReference type="KEGG" id="ava:Ava_0029"/>
<dbReference type="eggNOG" id="ENOG5031XGJ">
    <property type="taxonomic scope" value="Bacteria"/>
</dbReference>
<accession>Q3MH81</accession>
<protein>
    <submittedName>
        <fullName evidence="1">Uncharacterized protein</fullName>
    </submittedName>
</protein>
<proteinExistence type="predicted"/>
<sequence length="136" mass="15575">MRAIRQGDVILLPMQEVTGEMIPHLTLAEGEFIGHQRHITEDEAQLFQQGDTLDLRVFSETALLDRNLRSSEVYKEIRGFLTQRHAKVSAEVRGAGLIKIIRFVSGYVQSKFKYFPDKRVDSVRICQELQAVELDS</sequence>
<organism evidence="1 2">
    <name type="scientific">Trichormus variabilis (strain ATCC 29413 / PCC 7937)</name>
    <name type="common">Anabaena variabilis</name>
    <dbReference type="NCBI Taxonomy" id="240292"/>
    <lineage>
        <taxon>Bacteria</taxon>
        <taxon>Bacillati</taxon>
        <taxon>Cyanobacteriota</taxon>
        <taxon>Cyanophyceae</taxon>
        <taxon>Nostocales</taxon>
        <taxon>Nostocaceae</taxon>
        <taxon>Trichormus</taxon>
    </lineage>
</organism>
<evidence type="ECO:0000313" key="2">
    <source>
        <dbReference type="Proteomes" id="UP000002533"/>
    </source>
</evidence>
<dbReference type="Proteomes" id="UP000002533">
    <property type="component" value="Chromosome"/>
</dbReference>
<dbReference type="HOGENOM" id="CLU_1871103_0_0_3"/>
<dbReference type="EMBL" id="CP000117">
    <property type="protein sequence ID" value="ABA19655.1"/>
    <property type="molecule type" value="Genomic_DNA"/>
</dbReference>
<gene>
    <name evidence="1" type="ordered locus">Ava_0029</name>
</gene>
<evidence type="ECO:0000313" key="1">
    <source>
        <dbReference type="EMBL" id="ABA19655.1"/>
    </source>
</evidence>
<reference evidence="2" key="1">
    <citation type="journal article" date="2014" name="Stand. Genomic Sci.">
        <title>Complete genome sequence of Anabaena variabilis ATCC 29413.</title>
        <authorList>
            <person name="Thiel T."/>
            <person name="Pratte B.S."/>
            <person name="Zhong J."/>
            <person name="Goodwin L."/>
            <person name="Copeland A."/>
            <person name="Lucas S."/>
            <person name="Han C."/>
            <person name="Pitluck S."/>
            <person name="Land M.L."/>
            <person name="Kyrpides N.C."/>
            <person name="Woyke T."/>
        </authorList>
    </citation>
    <scope>NUCLEOTIDE SEQUENCE [LARGE SCALE GENOMIC DNA]</scope>
    <source>
        <strain evidence="2">ATCC 29413 / PCC 7937</strain>
    </source>
</reference>
<name>Q3MH81_TRIV2</name>
<dbReference type="STRING" id="240292.Ava_0029"/>